<dbReference type="GO" id="GO:0016503">
    <property type="term" value="F:pheromone receptor activity"/>
    <property type="evidence" value="ECO:0007669"/>
    <property type="project" value="InterPro"/>
</dbReference>
<keyword evidence="6 11" id="KW-1133">Transmembrane helix</keyword>
<evidence type="ECO:0000256" key="10">
    <source>
        <dbReference type="ARBA" id="ARBA00023224"/>
    </source>
</evidence>
<keyword evidence="10 11" id="KW-0807">Transducer</keyword>
<dbReference type="InterPro" id="IPR004072">
    <property type="entry name" value="Vmron_rcpt_1"/>
</dbReference>
<reference evidence="13 14" key="1">
    <citation type="submission" date="2019-04" db="EMBL/GenBank/DDBJ databases">
        <authorList>
            <consortium name="Wellcome Sanger Institute Data Sharing"/>
        </authorList>
    </citation>
    <scope>NUCLEOTIDE SEQUENCE [LARGE SCALE GENOMIC DNA]</scope>
</reference>
<comment type="subcellular location">
    <subcellularLocation>
        <location evidence="1 11">Cell membrane</location>
        <topology evidence="1 11">Multi-pass membrane protein</topology>
    </subcellularLocation>
</comment>
<organism evidence="13 14">
    <name type="scientific">Scleropages formosus</name>
    <name type="common">Asian bonytongue</name>
    <name type="synonym">Osteoglossum formosum</name>
    <dbReference type="NCBI Taxonomy" id="113540"/>
    <lineage>
        <taxon>Eukaryota</taxon>
        <taxon>Metazoa</taxon>
        <taxon>Chordata</taxon>
        <taxon>Craniata</taxon>
        <taxon>Vertebrata</taxon>
        <taxon>Euteleostomi</taxon>
        <taxon>Actinopterygii</taxon>
        <taxon>Neopterygii</taxon>
        <taxon>Teleostei</taxon>
        <taxon>Osteoglossocephala</taxon>
        <taxon>Osteoglossomorpha</taxon>
        <taxon>Osteoglossiformes</taxon>
        <taxon>Osteoglossidae</taxon>
        <taxon>Scleropages</taxon>
    </lineage>
</organism>
<dbReference type="Pfam" id="PF03402">
    <property type="entry name" value="V1R"/>
    <property type="match status" value="1"/>
</dbReference>
<keyword evidence="9 11" id="KW-0675">Receptor</keyword>
<evidence type="ECO:0000256" key="8">
    <source>
        <dbReference type="ARBA" id="ARBA00023136"/>
    </source>
</evidence>
<keyword evidence="3 11" id="KW-1003">Cell membrane</keyword>
<feature type="transmembrane region" description="Helical" evidence="11">
    <location>
        <begin position="193"/>
        <end position="212"/>
    </location>
</feature>
<evidence type="ECO:0000256" key="4">
    <source>
        <dbReference type="ARBA" id="ARBA00022507"/>
    </source>
</evidence>
<dbReference type="Gene3D" id="1.20.1070.10">
    <property type="entry name" value="Rhodopsin 7-helix transmembrane proteins"/>
    <property type="match status" value="1"/>
</dbReference>
<dbReference type="OrthoDB" id="9606139at2759"/>
<evidence type="ECO:0000313" key="14">
    <source>
        <dbReference type="Proteomes" id="UP000694397"/>
    </source>
</evidence>
<evidence type="ECO:0000259" key="12">
    <source>
        <dbReference type="PROSITE" id="PS50262"/>
    </source>
</evidence>
<dbReference type="KEGG" id="sfm:108918250"/>
<feature type="domain" description="G-protein coupled receptors family 1 profile" evidence="12">
    <location>
        <begin position="24"/>
        <end position="284"/>
    </location>
</feature>
<evidence type="ECO:0000256" key="7">
    <source>
        <dbReference type="ARBA" id="ARBA00023040"/>
    </source>
</evidence>
<evidence type="ECO:0000256" key="5">
    <source>
        <dbReference type="ARBA" id="ARBA00022692"/>
    </source>
</evidence>
<evidence type="ECO:0000256" key="9">
    <source>
        <dbReference type="ARBA" id="ARBA00023170"/>
    </source>
</evidence>
<proteinExistence type="inferred from homology"/>
<comment type="similarity">
    <text evidence="2 11">Belongs to the G-protein coupled receptor 1 family.</text>
</comment>
<keyword evidence="4 11" id="KW-0589">Pheromone response</keyword>
<accession>A0A8C9R7H0</accession>
<keyword evidence="5 11" id="KW-0812">Transmembrane</keyword>
<feature type="transmembrane region" description="Helical" evidence="11">
    <location>
        <begin position="164"/>
        <end position="187"/>
    </location>
</feature>
<keyword evidence="8 11" id="KW-0472">Membrane</keyword>
<reference evidence="13" key="2">
    <citation type="submission" date="2025-08" db="UniProtKB">
        <authorList>
            <consortium name="Ensembl"/>
        </authorList>
    </citation>
    <scope>IDENTIFICATION</scope>
</reference>
<gene>
    <name evidence="13" type="primary">LOC108918250</name>
</gene>
<evidence type="ECO:0000256" key="6">
    <source>
        <dbReference type="ARBA" id="ARBA00022989"/>
    </source>
</evidence>
<feature type="transmembrane region" description="Helical" evidence="11">
    <location>
        <begin position="12"/>
        <end position="32"/>
    </location>
</feature>
<dbReference type="GO" id="GO:0019236">
    <property type="term" value="P:response to pheromone"/>
    <property type="evidence" value="ECO:0007669"/>
    <property type="project" value="UniProtKB-KW"/>
</dbReference>
<evidence type="ECO:0000256" key="11">
    <source>
        <dbReference type="RuleBase" id="RU364061"/>
    </source>
</evidence>
<protein>
    <recommendedName>
        <fullName evidence="11">Vomeronasal type-1 receptor</fullName>
    </recommendedName>
</protein>
<name>A0A8C9R7H0_SCLFO</name>
<keyword evidence="14" id="KW-1185">Reference proteome</keyword>
<dbReference type="RefSeq" id="XP_018580888.1">
    <property type="nucleotide sequence ID" value="XM_018725372.1"/>
</dbReference>
<keyword evidence="7 11" id="KW-0297">G-protein coupled receptor</keyword>
<dbReference type="SUPFAM" id="SSF81321">
    <property type="entry name" value="Family A G protein-coupled receptor-like"/>
    <property type="match status" value="1"/>
</dbReference>
<feature type="transmembrane region" description="Helical" evidence="11">
    <location>
        <begin position="52"/>
        <end position="74"/>
    </location>
</feature>
<evidence type="ECO:0000256" key="2">
    <source>
        <dbReference type="ARBA" id="ARBA00010663"/>
    </source>
</evidence>
<evidence type="ECO:0000313" key="13">
    <source>
        <dbReference type="Ensembl" id="ENSSFOP00015006471.1"/>
    </source>
</evidence>
<dbReference type="Ensembl" id="ENSSFOT00015006571.2">
    <property type="protein sequence ID" value="ENSSFOP00015006471.1"/>
    <property type="gene ID" value="ENSSFOG00015004259.2"/>
</dbReference>
<feature type="transmembrane region" description="Helical" evidence="11">
    <location>
        <begin position="95"/>
        <end position="113"/>
    </location>
</feature>
<sequence length="321" mass="34850">MQTEARLVLKALGFICLVVVGLPANLSVLLLFCRLRLLRSRVPPNDFILGNLAIVNLIVLLCRGIPQTLVALGLRHFINDQGCKAAIFTYRIGRAMSICITALLGCYQSVSVAPATPFWNSLKRWLPPHLPHAIILLYSLNFLVCTGSILFSESPPANGSIPEYTLNLEFCIVVFPGLQAYVVNGVVYSVRDVVFVGLMVLAAAYMLLVLYRHRQQVKGLRGASQASVGASQAVLLLVCTYVVLFGLENVLWGYTLSVSRVLPAISDARVFFASCYSALSPVLIIATNRRLAGNFRCFTCSKTAGGDSSVPEDSKIAHVSA</sequence>
<dbReference type="GeneTree" id="ENSGT01030000234553"/>
<feature type="transmembrane region" description="Helical" evidence="11">
    <location>
        <begin position="133"/>
        <end position="152"/>
    </location>
</feature>
<reference evidence="13" key="3">
    <citation type="submission" date="2025-09" db="UniProtKB">
        <authorList>
            <consortium name="Ensembl"/>
        </authorList>
    </citation>
    <scope>IDENTIFICATION</scope>
</reference>
<dbReference type="Proteomes" id="UP000694397">
    <property type="component" value="Chromosome 22"/>
</dbReference>
<dbReference type="GeneID" id="108918250"/>
<dbReference type="AlphaFoldDB" id="A0A8C9R7H0"/>
<evidence type="ECO:0000256" key="1">
    <source>
        <dbReference type="ARBA" id="ARBA00004651"/>
    </source>
</evidence>
<feature type="transmembrane region" description="Helical" evidence="11">
    <location>
        <begin position="233"/>
        <end position="256"/>
    </location>
</feature>
<feature type="transmembrane region" description="Helical" evidence="11">
    <location>
        <begin position="268"/>
        <end position="286"/>
    </location>
</feature>
<dbReference type="PROSITE" id="PS50262">
    <property type="entry name" value="G_PROTEIN_RECEP_F1_2"/>
    <property type="match status" value="1"/>
</dbReference>
<dbReference type="GO" id="GO:0005886">
    <property type="term" value="C:plasma membrane"/>
    <property type="evidence" value="ECO:0007669"/>
    <property type="project" value="UniProtKB-SubCell"/>
</dbReference>
<dbReference type="PANTHER" id="PTHR24062">
    <property type="entry name" value="VOMERONASAL TYPE-1 RECEPTOR"/>
    <property type="match status" value="1"/>
</dbReference>
<dbReference type="InterPro" id="IPR017452">
    <property type="entry name" value="GPCR_Rhodpsn_7TM"/>
</dbReference>
<evidence type="ECO:0000256" key="3">
    <source>
        <dbReference type="ARBA" id="ARBA00022475"/>
    </source>
</evidence>